<evidence type="ECO:0000313" key="3">
    <source>
        <dbReference type="Proteomes" id="UP000650485"/>
    </source>
</evidence>
<evidence type="ECO:0000313" key="2">
    <source>
        <dbReference type="EMBL" id="MBC6498243.1"/>
    </source>
</evidence>
<evidence type="ECO:0000259" key="1">
    <source>
        <dbReference type="Pfam" id="PF02737"/>
    </source>
</evidence>
<dbReference type="InterPro" id="IPR036291">
    <property type="entry name" value="NAD(P)-bd_dom_sf"/>
</dbReference>
<protein>
    <recommendedName>
        <fullName evidence="1">3-hydroxyacyl-CoA dehydrogenase NAD binding domain-containing protein</fullName>
    </recommendedName>
</protein>
<dbReference type="GO" id="GO:0070403">
    <property type="term" value="F:NAD+ binding"/>
    <property type="evidence" value="ECO:0007669"/>
    <property type="project" value="InterPro"/>
</dbReference>
<proteinExistence type="predicted"/>
<sequence>MSYQKVTIVGGGTLGSQIAYVSAFHGKDVTVWGRSDSSLEKAQARDDSNFSWKCGHDVDFGIGHLILGRFVASSSRSKVEPNRCIVCRLIDRFSEAFSQFVGMLFCFR</sequence>
<gene>
    <name evidence="2" type="ORF">H7R52_01985</name>
</gene>
<accession>A0A923NE16</accession>
<dbReference type="Pfam" id="PF02737">
    <property type="entry name" value="3HCDH_N"/>
    <property type="match status" value="1"/>
</dbReference>
<reference evidence="2" key="1">
    <citation type="submission" date="2020-08" db="EMBL/GenBank/DDBJ databases">
        <title>Complete genome sequence of Weissella confusa strain FS54 provides insights into metabolic potential.</title>
        <authorList>
            <person name="Fhoula I."/>
            <person name="Najjari A."/>
            <person name="Lekired A."/>
            <person name="Bessrour-Aouam N."/>
            <person name="Jaballah S."/>
            <person name="Klibi N."/>
            <person name="Ouzari H.-I."/>
        </authorList>
    </citation>
    <scope>NUCLEOTIDE SEQUENCE</scope>
    <source>
        <strain evidence="2">FS54</strain>
    </source>
</reference>
<dbReference type="SUPFAM" id="SSF51735">
    <property type="entry name" value="NAD(P)-binding Rossmann-fold domains"/>
    <property type="match status" value="1"/>
</dbReference>
<dbReference type="Proteomes" id="UP000650485">
    <property type="component" value="Unassembled WGS sequence"/>
</dbReference>
<dbReference type="GO" id="GO:0006631">
    <property type="term" value="P:fatty acid metabolic process"/>
    <property type="evidence" value="ECO:0007669"/>
    <property type="project" value="InterPro"/>
</dbReference>
<dbReference type="Gene3D" id="3.40.50.720">
    <property type="entry name" value="NAD(P)-binding Rossmann-like Domain"/>
    <property type="match status" value="1"/>
</dbReference>
<dbReference type="AlphaFoldDB" id="A0A923NE16"/>
<name>A0A923NE16_WEICO</name>
<dbReference type="InterPro" id="IPR006176">
    <property type="entry name" value="3-OHacyl-CoA_DH_NAD-bd"/>
</dbReference>
<feature type="domain" description="3-hydroxyacyl-CoA dehydrogenase NAD binding" evidence="1">
    <location>
        <begin position="5"/>
        <end position="48"/>
    </location>
</feature>
<dbReference type="EMBL" id="JACSZT010000003">
    <property type="protein sequence ID" value="MBC6498243.1"/>
    <property type="molecule type" value="Genomic_DNA"/>
</dbReference>
<comment type="caution">
    <text evidence="2">The sequence shown here is derived from an EMBL/GenBank/DDBJ whole genome shotgun (WGS) entry which is preliminary data.</text>
</comment>
<organism evidence="2 3">
    <name type="scientific">Weissella confusa</name>
    <name type="common">Lactobacillus confusus</name>
    <dbReference type="NCBI Taxonomy" id="1583"/>
    <lineage>
        <taxon>Bacteria</taxon>
        <taxon>Bacillati</taxon>
        <taxon>Bacillota</taxon>
        <taxon>Bacilli</taxon>
        <taxon>Lactobacillales</taxon>
        <taxon>Lactobacillaceae</taxon>
        <taxon>Weissella</taxon>
    </lineage>
</organism>